<keyword evidence="6" id="KW-0862">Zinc</keyword>
<comment type="caution">
    <text evidence="11">The sequence shown here is derived from an EMBL/GenBank/DDBJ whole genome shotgun (WGS) entry which is preliminary data.</text>
</comment>
<evidence type="ECO:0000256" key="3">
    <source>
        <dbReference type="ARBA" id="ARBA00022670"/>
    </source>
</evidence>
<dbReference type="InterPro" id="IPR011055">
    <property type="entry name" value="Dup_hybrid_motif"/>
</dbReference>
<dbReference type="SUPFAM" id="SSF51261">
    <property type="entry name" value="Duplicated hybrid motif"/>
    <property type="match status" value="1"/>
</dbReference>
<evidence type="ECO:0000313" key="12">
    <source>
        <dbReference type="Proteomes" id="UP000013063"/>
    </source>
</evidence>
<reference evidence="11 12" key="1">
    <citation type="journal article" date="2013" name="Genome Announc.">
        <title>Draft Genome Sequence for Caulobacter sp. Strain OR37, a Bacterium Tolerant to Heavy Metals.</title>
        <authorList>
            <person name="Utturkar S.M."/>
            <person name="Bollmann A."/>
            <person name="Brzoska R.M."/>
            <person name="Klingeman D.M."/>
            <person name="Epstein S.E."/>
            <person name="Palumbo A.V."/>
            <person name="Brown S.D."/>
        </authorList>
    </citation>
    <scope>NUCLEOTIDE SEQUENCE [LARGE SCALE GENOMIC DNA]</scope>
    <source>
        <strain evidence="11 12">OR37</strain>
    </source>
</reference>
<evidence type="ECO:0000256" key="8">
    <source>
        <dbReference type="SAM" id="MobiDB-lite"/>
    </source>
</evidence>
<evidence type="ECO:0000256" key="7">
    <source>
        <dbReference type="ARBA" id="ARBA00023049"/>
    </source>
</evidence>
<dbReference type="Gene3D" id="3.10.450.350">
    <property type="match status" value="1"/>
</dbReference>
<dbReference type="GO" id="GO:0046872">
    <property type="term" value="F:metal ion binding"/>
    <property type="evidence" value="ECO:0007669"/>
    <property type="project" value="UniProtKB-KW"/>
</dbReference>
<gene>
    <name evidence="11" type="ORF">OR37_03217</name>
</gene>
<evidence type="ECO:0000259" key="10">
    <source>
        <dbReference type="Pfam" id="PF19425"/>
    </source>
</evidence>
<feature type="domain" description="M23ase beta-sheet core" evidence="9">
    <location>
        <begin position="326"/>
        <end position="422"/>
    </location>
</feature>
<dbReference type="CDD" id="cd12797">
    <property type="entry name" value="M23_peptidase"/>
    <property type="match status" value="1"/>
</dbReference>
<dbReference type="STRING" id="1292034.OR37_03217"/>
<accession>R0EIC3</accession>
<dbReference type="Pfam" id="PF01551">
    <property type="entry name" value="Peptidase_M23"/>
    <property type="match status" value="1"/>
</dbReference>
<keyword evidence="4" id="KW-0479">Metal-binding</keyword>
<dbReference type="EMBL" id="APMP01000024">
    <property type="protein sequence ID" value="ENZ80942.1"/>
    <property type="molecule type" value="Genomic_DNA"/>
</dbReference>
<dbReference type="GO" id="GO:0030313">
    <property type="term" value="C:cell envelope"/>
    <property type="evidence" value="ECO:0007669"/>
    <property type="project" value="UniProtKB-SubCell"/>
</dbReference>
<dbReference type="AlphaFoldDB" id="R0EIC3"/>
<evidence type="ECO:0000313" key="11">
    <source>
        <dbReference type="EMBL" id="ENZ80942.1"/>
    </source>
</evidence>
<comment type="cofactor">
    <cofactor evidence="1">
        <name>Zn(2+)</name>
        <dbReference type="ChEBI" id="CHEBI:29105"/>
    </cofactor>
</comment>
<dbReference type="PANTHER" id="PTHR21666:SF288">
    <property type="entry name" value="CELL DIVISION PROTEIN YTFB"/>
    <property type="match status" value="1"/>
</dbReference>
<sequence>MLGGSQPYRFDVNGIDTDGDPMQEFDPRRGATRWAPRVFTAVAGLMALGLGWKLTADDAKPSAVQTAPLDPAALTALQHVAFAGAEAQPGFQRPENVEVKVRPGETLQGAMLRTGVAPDEARQVVAALQGVIDTVNIKAGMAFEAAIAQRRSQRGPARLIGLSMRTSPSSTLTVSRTFDGALRLRALEEKVKDETKVACGEMAGSFYESVANVGGTPAVISEAAKLFSHKIDFSRDIHEGDKFCLVFDRKVTESGRTIEAGDLEYAEVKGQKFYAFDRKGEDGKPQFFDELGKNIKGFLLRTPVDGARITSTFGPRKHPVLGYTRAHQGVDFGAGTGTPILAAGDGVVLEARRWAGYGNWLRIRHSGQWDTGYGHISRYAPGIRPGVHVRQGQVVAYVGATGLATGPHLHYEIWRNGERVNPIGAKVPQGTVLGGSELAAFKSQKARIDRLLAEGGSPVSGDETPKLAMADLQKAKSKLR</sequence>
<comment type="subcellular location">
    <subcellularLocation>
        <location evidence="2">Cell envelope</location>
    </subcellularLocation>
</comment>
<feature type="domain" description="Csd3-like second N-terminal" evidence="10">
    <location>
        <begin position="194"/>
        <end position="315"/>
    </location>
</feature>
<keyword evidence="5" id="KW-0378">Hydrolase</keyword>
<dbReference type="PANTHER" id="PTHR21666">
    <property type="entry name" value="PEPTIDASE-RELATED"/>
    <property type="match status" value="1"/>
</dbReference>
<evidence type="ECO:0000259" key="9">
    <source>
        <dbReference type="Pfam" id="PF01551"/>
    </source>
</evidence>
<dbReference type="InterPro" id="IPR016047">
    <property type="entry name" value="M23ase_b-sheet_dom"/>
</dbReference>
<evidence type="ECO:0000256" key="5">
    <source>
        <dbReference type="ARBA" id="ARBA00022801"/>
    </source>
</evidence>
<dbReference type="Pfam" id="PF19425">
    <property type="entry name" value="Csd3_N2"/>
    <property type="match status" value="1"/>
</dbReference>
<evidence type="ECO:0000256" key="2">
    <source>
        <dbReference type="ARBA" id="ARBA00004196"/>
    </source>
</evidence>
<organism evidence="11 12">
    <name type="scientific">Caulobacter vibrioides OR37</name>
    <dbReference type="NCBI Taxonomy" id="1292034"/>
    <lineage>
        <taxon>Bacteria</taxon>
        <taxon>Pseudomonadati</taxon>
        <taxon>Pseudomonadota</taxon>
        <taxon>Alphaproteobacteria</taxon>
        <taxon>Caulobacterales</taxon>
        <taxon>Caulobacteraceae</taxon>
        <taxon>Caulobacter</taxon>
    </lineage>
</organism>
<keyword evidence="3" id="KW-0645">Protease</keyword>
<dbReference type="Proteomes" id="UP000013063">
    <property type="component" value="Unassembled WGS sequence"/>
</dbReference>
<name>R0EIC3_CAUVI</name>
<evidence type="ECO:0000256" key="4">
    <source>
        <dbReference type="ARBA" id="ARBA00022723"/>
    </source>
</evidence>
<feature type="region of interest" description="Disordered" evidence="8">
    <location>
        <begin position="455"/>
        <end position="480"/>
    </location>
</feature>
<dbReference type="GO" id="GO:0006508">
    <property type="term" value="P:proteolysis"/>
    <property type="evidence" value="ECO:0007669"/>
    <property type="project" value="UniProtKB-KW"/>
</dbReference>
<dbReference type="InterPro" id="IPR050570">
    <property type="entry name" value="Cell_wall_metabolism_enzyme"/>
</dbReference>
<dbReference type="InterPro" id="IPR045834">
    <property type="entry name" value="Csd3_N2"/>
</dbReference>
<keyword evidence="12" id="KW-1185">Reference proteome</keyword>
<evidence type="ECO:0000256" key="6">
    <source>
        <dbReference type="ARBA" id="ARBA00022833"/>
    </source>
</evidence>
<keyword evidence="7" id="KW-0482">Metalloprotease</keyword>
<evidence type="ECO:0000256" key="1">
    <source>
        <dbReference type="ARBA" id="ARBA00001947"/>
    </source>
</evidence>
<dbReference type="GO" id="GO:0004222">
    <property type="term" value="F:metalloendopeptidase activity"/>
    <property type="evidence" value="ECO:0007669"/>
    <property type="project" value="TreeGrafter"/>
</dbReference>
<protein>
    <submittedName>
        <fullName evidence="11">Metalloendopeptidase-like membrane protein</fullName>
    </submittedName>
</protein>
<dbReference type="eggNOG" id="COG0739">
    <property type="taxonomic scope" value="Bacteria"/>
</dbReference>
<dbReference type="PATRIC" id="fig|1292034.3.peg.3192"/>
<proteinExistence type="predicted"/>
<dbReference type="Gene3D" id="2.70.70.10">
    <property type="entry name" value="Glucose Permease (Domain IIA)"/>
    <property type="match status" value="1"/>
</dbReference>